<feature type="compositionally biased region" description="Basic and acidic residues" evidence="1">
    <location>
        <begin position="558"/>
        <end position="570"/>
    </location>
</feature>
<feature type="compositionally biased region" description="Basic and acidic residues" evidence="1">
    <location>
        <begin position="532"/>
        <end position="551"/>
    </location>
</feature>
<feature type="compositionally biased region" description="Polar residues" evidence="1">
    <location>
        <begin position="254"/>
        <end position="277"/>
    </location>
</feature>
<dbReference type="PANTHER" id="PTHR45691:SF6">
    <property type="entry name" value="PROTEIN DIAPHANOUS"/>
    <property type="match status" value="1"/>
</dbReference>
<feature type="region of interest" description="Disordered" evidence="1">
    <location>
        <begin position="386"/>
        <end position="616"/>
    </location>
</feature>
<feature type="compositionally biased region" description="Basic and acidic residues" evidence="1">
    <location>
        <begin position="222"/>
        <end position="241"/>
    </location>
</feature>
<feature type="compositionally biased region" description="Basic and acidic residues" evidence="1">
    <location>
        <begin position="447"/>
        <end position="461"/>
    </location>
</feature>
<feature type="compositionally biased region" description="Low complexity" evidence="1">
    <location>
        <begin position="472"/>
        <end position="481"/>
    </location>
</feature>
<feature type="region of interest" description="Disordered" evidence="1">
    <location>
        <begin position="1"/>
        <end position="40"/>
    </location>
</feature>
<reference evidence="2" key="1">
    <citation type="submission" date="2021-05" db="EMBL/GenBank/DDBJ databases">
        <authorList>
            <person name="Alioto T."/>
            <person name="Alioto T."/>
            <person name="Gomez Garrido J."/>
        </authorList>
    </citation>
    <scope>NUCLEOTIDE SEQUENCE</scope>
</reference>
<dbReference type="EMBL" id="HBUF01231236">
    <property type="protein sequence ID" value="CAG6673418.1"/>
    <property type="molecule type" value="Transcribed_RNA"/>
</dbReference>
<feature type="compositionally biased region" description="Low complexity" evidence="1">
    <location>
        <begin position="193"/>
        <end position="206"/>
    </location>
</feature>
<dbReference type="AlphaFoldDB" id="A0A8D8SPE9"/>
<accession>A0A8D8SPE9</accession>
<sequence length="616" mass="70002">MMEHRIPPSFLAPTTMPMQDMSRQPPTLMSQPPFQMPPFNQPPPLYSQPPPHFTQQPVMPTNAQPPVFMPQAPNFHPSPVPFMGVPSPAMVPPPTMVPPPSAVGSLTQSVGAPPHPTDANFTYAFIEQNISKVKANLMNKIDTSKSKVDEYFEKWKVNEPQKGGGSGRSKHSGRKSQDKSTKHVSHHRRRSSSSEIRSVSPENRSISRARSRSRSQLRRSQSNRDSRPRNRYTRSPEDEVKISQQSLEGRDSLNRQNSSKGTLDNSSARNSVESRTSPLNDREIDLLYRDLIRRRNDETRRPPSVISLSPSPPLELGNRFSSLLEQDRPSRLGLQDRSLLENRDTREKLPEASGKRQRSTEYSIAPSISELLRTARRCQQLASQSADLFTAPPANRPPPSSDRSPPLIRLRTPPAPSPPRYDRLPRPSRVQINLSPMRFSRSPSFEIDPRRHLDSQRDLDPRQPSSRRPRSPLRLSPPALRWSQSPSPPPPPPSTQERSWYSRSPEPSEGRQHRHSREHSQGRETGFYGNRADARRHHDDEASRNQDDARQRPLPPSDARHLIRSRDERSMSFSISPSPERRRARSSSSDFVNPLDLVDNPGIPGEDDYPPREEFY</sequence>
<feature type="region of interest" description="Disordered" evidence="1">
    <location>
        <begin position="157"/>
        <end position="277"/>
    </location>
</feature>
<dbReference type="GO" id="GO:0005884">
    <property type="term" value="C:actin filament"/>
    <property type="evidence" value="ECO:0007669"/>
    <property type="project" value="TreeGrafter"/>
</dbReference>
<feature type="compositionally biased region" description="Basic and acidic residues" evidence="1">
    <location>
        <begin position="338"/>
        <end position="354"/>
    </location>
</feature>
<proteinExistence type="predicted"/>
<protein>
    <submittedName>
        <fullName evidence="2">Uncharacterized protein</fullName>
    </submittedName>
</protein>
<name>A0A8D8SPE9_9HEMI</name>
<feature type="compositionally biased region" description="Polar residues" evidence="1">
    <location>
        <begin position="21"/>
        <end position="30"/>
    </location>
</feature>
<evidence type="ECO:0000256" key="1">
    <source>
        <dbReference type="SAM" id="MobiDB-lite"/>
    </source>
</evidence>
<dbReference type="GO" id="GO:0030041">
    <property type="term" value="P:actin filament polymerization"/>
    <property type="evidence" value="ECO:0007669"/>
    <property type="project" value="TreeGrafter"/>
</dbReference>
<organism evidence="2">
    <name type="scientific">Cacopsylla melanoneura</name>
    <dbReference type="NCBI Taxonomy" id="428564"/>
    <lineage>
        <taxon>Eukaryota</taxon>
        <taxon>Metazoa</taxon>
        <taxon>Ecdysozoa</taxon>
        <taxon>Arthropoda</taxon>
        <taxon>Hexapoda</taxon>
        <taxon>Insecta</taxon>
        <taxon>Pterygota</taxon>
        <taxon>Neoptera</taxon>
        <taxon>Paraneoptera</taxon>
        <taxon>Hemiptera</taxon>
        <taxon>Sternorrhyncha</taxon>
        <taxon>Psylloidea</taxon>
        <taxon>Psyllidae</taxon>
        <taxon>Psyllinae</taxon>
        <taxon>Cacopsylla</taxon>
    </lineage>
</organism>
<dbReference type="PANTHER" id="PTHR45691">
    <property type="entry name" value="PROTEIN DIAPHANOUS"/>
    <property type="match status" value="1"/>
</dbReference>
<feature type="region of interest" description="Disordered" evidence="1">
    <location>
        <begin position="326"/>
        <end position="362"/>
    </location>
</feature>
<feature type="compositionally biased region" description="Basic residues" evidence="1">
    <location>
        <begin position="207"/>
        <end position="217"/>
    </location>
</feature>
<feature type="compositionally biased region" description="Basic residues" evidence="1">
    <location>
        <begin position="182"/>
        <end position="191"/>
    </location>
</feature>
<dbReference type="InterPro" id="IPR051412">
    <property type="entry name" value="Formin_Homology_Diaphanous_sf"/>
</dbReference>
<evidence type="ECO:0000313" key="2">
    <source>
        <dbReference type="EMBL" id="CAG6673418.1"/>
    </source>
</evidence>